<sequence length="511" mass="54328">MLPLVWVLEAMAIIAFFQLLLVIYFILFVECHQSGKRTTWKTVKKPVNVAFLLGNMCLIGLYTTLSYCLQEFGVMIGTGLWSSLALLFVGSVELAFLHYSWNRSKGIVGTVFPSYTPYLTTALHLSPILIYSQIIPEILYKQDILPEHLLALVSSILVSANGLFVITFDIITVISFISFLNRTVIAPSTEISSSHPSISLPQQQTVTQTATATQQTLTRSSSNSTTTNPSAQHDPQFRIVARHGIIANGLCFLALGTYATTFAITDTLTAQALTTATCCLLDIVFWVLFSMKVSLHVHGVRKRVVKEALLEKTLGKEALLEIRRGSIQRITSFVRSNTAEEAIPGMGLSGVGVSEPALNVGASGSGTGGGSGLTMQTPVVGMRRASSLLEVPASGSSAVGMGAGGLAPRSSFRGEGLQVGMGRILTQRELGSVGHLGLRRPNSGIGSESAIPSPKKPQTNSNEVVAAVGGSLGGIVGGNVFGRKELCNGSSDVVIVTTSSSNESFKKETQS</sequence>
<evidence type="ECO:0008006" key="5">
    <source>
        <dbReference type="Google" id="ProtNLM"/>
    </source>
</evidence>
<dbReference type="OrthoDB" id="2100544at2759"/>
<feature type="transmembrane region" description="Helical" evidence="2">
    <location>
        <begin position="245"/>
        <end position="264"/>
    </location>
</feature>
<accession>A0A1Y2CNQ0</accession>
<organism evidence="3 4">
    <name type="scientific">Rhizoclosmatium globosum</name>
    <dbReference type="NCBI Taxonomy" id="329046"/>
    <lineage>
        <taxon>Eukaryota</taxon>
        <taxon>Fungi</taxon>
        <taxon>Fungi incertae sedis</taxon>
        <taxon>Chytridiomycota</taxon>
        <taxon>Chytridiomycota incertae sedis</taxon>
        <taxon>Chytridiomycetes</taxon>
        <taxon>Chytridiales</taxon>
        <taxon>Chytriomycetaceae</taxon>
        <taxon>Rhizoclosmatium</taxon>
    </lineage>
</organism>
<feature type="region of interest" description="Disordered" evidence="1">
    <location>
        <begin position="442"/>
        <end position="461"/>
    </location>
</feature>
<evidence type="ECO:0000313" key="4">
    <source>
        <dbReference type="Proteomes" id="UP000193642"/>
    </source>
</evidence>
<keyword evidence="2" id="KW-0812">Transmembrane</keyword>
<feature type="transmembrane region" description="Helical" evidence="2">
    <location>
        <begin position="118"/>
        <end position="136"/>
    </location>
</feature>
<dbReference type="AlphaFoldDB" id="A0A1Y2CNQ0"/>
<proteinExistence type="predicted"/>
<feature type="compositionally biased region" description="Low complexity" evidence="1">
    <location>
        <begin position="211"/>
        <end position="230"/>
    </location>
</feature>
<feature type="region of interest" description="Disordered" evidence="1">
    <location>
        <begin position="211"/>
        <end position="233"/>
    </location>
</feature>
<dbReference type="EMBL" id="MCGO01000011">
    <property type="protein sequence ID" value="ORY48576.1"/>
    <property type="molecule type" value="Genomic_DNA"/>
</dbReference>
<gene>
    <name evidence="3" type="ORF">BCR33DRAFT_847962</name>
</gene>
<dbReference type="Proteomes" id="UP000193642">
    <property type="component" value="Unassembled WGS sequence"/>
</dbReference>
<keyword evidence="4" id="KW-1185">Reference proteome</keyword>
<evidence type="ECO:0000256" key="1">
    <source>
        <dbReference type="SAM" id="MobiDB-lite"/>
    </source>
</evidence>
<comment type="caution">
    <text evidence="3">The sequence shown here is derived from an EMBL/GenBank/DDBJ whole genome shotgun (WGS) entry which is preliminary data.</text>
</comment>
<evidence type="ECO:0000313" key="3">
    <source>
        <dbReference type="EMBL" id="ORY48576.1"/>
    </source>
</evidence>
<reference evidence="3 4" key="1">
    <citation type="submission" date="2016-07" db="EMBL/GenBank/DDBJ databases">
        <title>Pervasive Adenine N6-methylation of Active Genes in Fungi.</title>
        <authorList>
            <consortium name="DOE Joint Genome Institute"/>
            <person name="Mondo S.J."/>
            <person name="Dannebaum R.O."/>
            <person name="Kuo R.C."/>
            <person name="Labutti K."/>
            <person name="Haridas S."/>
            <person name="Kuo A."/>
            <person name="Salamov A."/>
            <person name="Ahrendt S.R."/>
            <person name="Lipzen A."/>
            <person name="Sullivan W."/>
            <person name="Andreopoulos W.B."/>
            <person name="Clum A."/>
            <person name="Lindquist E."/>
            <person name="Daum C."/>
            <person name="Ramamoorthy G.K."/>
            <person name="Gryganskyi A."/>
            <person name="Culley D."/>
            <person name="Magnuson J.K."/>
            <person name="James T.Y."/>
            <person name="O'Malley M.A."/>
            <person name="Stajich J.E."/>
            <person name="Spatafora J.W."/>
            <person name="Visel A."/>
            <person name="Grigoriev I.V."/>
        </authorList>
    </citation>
    <scope>NUCLEOTIDE SEQUENCE [LARGE SCALE GENOMIC DNA]</scope>
    <source>
        <strain evidence="3 4">JEL800</strain>
    </source>
</reference>
<keyword evidence="2" id="KW-0472">Membrane</keyword>
<feature type="transmembrane region" description="Helical" evidence="2">
    <location>
        <begin position="156"/>
        <end position="180"/>
    </location>
</feature>
<feature type="transmembrane region" description="Helical" evidence="2">
    <location>
        <begin position="49"/>
        <end position="67"/>
    </location>
</feature>
<feature type="transmembrane region" description="Helical" evidence="2">
    <location>
        <begin position="6"/>
        <end position="29"/>
    </location>
</feature>
<name>A0A1Y2CNQ0_9FUNG</name>
<protein>
    <recommendedName>
        <fullName evidence="5">Transmembrane protein</fullName>
    </recommendedName>
</protein>
<keyword evidence="2" id="KW-1133">Transmembrane helix</keyword>
<feature type="transmembrane region" description="Helical" evidence="2">
    <location>
        <begin position="73"/>
        <end position="97"/>
    </location>
</feature>
<feature type="transmembrane region" description="Helical" evidence="2">
    <location>
        <begin position="270"/>
        <end position="289"/>
    </location>
</feature>
<evidence type="ECO:0000256" key="2">
    <source>
        <dbReference type="SAM" id="Phobius"/>
    </source>
</evidence>